<dbReference type="SUPFAM" id="SSF74853">
    <property type="entry name" value="Lamin A/C globular tail domain"/>
    <property type="match status" value="1"/>
</dbReference>
<reference evidence="3" key="1">
    <citation type="submission" date="2018-05" db="EMBL/GenBank/DDBJ databases">
        <authorList>
            <person name="Lanie J.A."/>
            <person name="Ng W.-L."/>
            <person name="Kazmierczak K.M."/>
            <person name="Andrzejewski T.M."/>
            <person name="Davidsen T.M."/>
            <person name="Wayne K.J."/>
            <person name="Tettelin H."/>
            <person name="Glass J.I."/>
            <person name="Rusch D."/>
            <person name="Podicherti R."/>
            <person name="Tsui H.-C.T."/>
            <person name="Winkler M.E."/>
        </authorList>
    </citation>
    <scope>NUCLEOTIDE SEQUENCE</scope>
</reference>
<feature type="domain" description="LTD" evidence="2">
    <location>
        <begin position="126"/>
        <end position="278"/>
    </location>
</feature>
<evidence type="ECO:0000259" key="2">
    <source>
        <dbReference type="PROSITE" id="PS51841"/>
    </source>
</evidence>
<organism evidence="3">
    <name type="scientific">marine metagenome</name>
    <dbReference type="NCBI Taxonomy" id="408172"/>
    <lineage>
        <taxon>unclassified sequences</taxon>
        <taxon>metagenomes</taxon>
        <taxon>ecological metagenomes</taxon>
    </lineage>
</organism>
<sequence>MAMFTAGLFANDGVKKERLPDHKKAELEPAGHDIVPGFVETKPINDVIHSVVPREQQLAGKAPINRVQRNASYGEPRKDYTRVELERLLERARTSKRSLSQEELAVVEAYLLDIERQKTPNIKQNNTIGYHRSSRTATDLFISEYAEGSSNNKYLEIYNGTGANVDLSSYLIMQASNNGPWDEYVDTLSGTLANGDVYVIANSSASDDILAEADLTGSGICYFNGDDARALIKVVSGDTTILDYIGVFYLTADGDDDPGSGWDVAGVTDGTKDYTLVRKSSVTSGNTSWSASAGTSTSDSEWSVEDRPTATYTPLTLGIHNMVDPALFALNEGFEGSAFPPSGWQAISLNTGNSVTQSSTYPHGGS</sequence>
<dbReference type="InterPro" id="IPR036415">
    <property type="entry name" value="Lamin_tail_dom_sf"/>
</dbReference>
<dbReference type="InterPro" id="IPR001322">
    <property type="entry name" value="Lamin_tail_dom"/>
</dbReference>
<protein>
    <recommendedName>
        <fullName evidence="2">LTD domain-containing protein</fullName>
    </recommendedName>
</protein>
<feature type="region of interest" description="Disordered" evidence="1">
    <location>
        <begin position="284"/>
        <end position="305"/>
    </location>
</feature>
<feature type="compositionally biased region" description="Low complexity" evidence="1">
    <location>
        <begin position="284"/>
        <end position="300"/>
    </location>
</feature>
<dbReference type="AlphaFoldDB" id="A0A382FEE1"/>
<evidence type="ECO:0000313" key="3">
    <source>
        <dbReference type="EMBL" id="SVB60477.1"/>
    </source>
</evidence>
<accession>A0A382FEE1</accession>
<dbReference type="PROSITE" id="PS51841">
    <property type="entry name" value="LTD"/>
    <property type="match status" value="1"/>
</dbReference>
<proteinExistence type="predicted"/>
<name>A0A382FEE1_9ZZZZ</name>
<evidence type="ECO:0000256" key="1">
    <source>
        <dbReference type="SAM" id="MobiDB-lite"/>
    </source>
</evidence>
<feature type="non-terminal residue" evidence="3">
    <location>
        <position position="366"/>
    </location>
</feature>
<dbReference type="EMBL" id="UINC01049112">
    <property type="protein sequence ID" value="SVB60477.1"/>
    <property type="molecule type" value="Genomic_DNA"/>
</dbReference>
<dbReference type="Pfam" id="PF00932">
    <property type="entry name" value="LTD"/>
    <property type="match status" value="1"/>
</dbReference>
<gene>
    <name evidence="3" type="ORF">METZ01_LOCUS213331</name>
</gene>